<dbReference type="InterPro" id="IPR020568">
    <property type="entry name" value="Ribosomal_Su5_D2-typ_SF"/>
</dbReference>
<evidence type="ECO:0000256" key="8">
    <source>
        <dbReference type="NCBIfam" id="TIGR00188"/>
    </source>
</evidence>
<evidence type="ECO:0000256" key="5">
    <source>
        <dbReference type="ARBA" id="ARBA00022801"/>
    </source>
</evidence>
<dbReference type="Pfam" id="PF00825">
    <property type="entry name" value="Ribonuclease_P"/>
    <property type="match status" value="1"/>
</dbReference>
<dbReference type="HAMAP" id="MF_00227">
    <property type="entry name" value="RNase_P"/>
    <property type="match status" value="1"/>
</dbReference>
<comment type="similarity">
    <text evidence="7">Belongs to the RnpA family.</text>
</comment>
<comment type="function">
    <text evidence="1 7">RNaseP catalyzes the removal of the 5'-leader sequence from pre-tRNA to produce the mature 5'-terminus. It can also cleave other RNA substrates such as 4.5S RNA. The protein component plays an auxiliary but essential role in vivo by binding to the 5'-leader sequence and broadening the substrate specificity of the ribozyme.</text>
</comment>
<dbReference type="GO" id="GO:0001682">
    <property type="term" value="P:tRNA 5'-leader removal"/>
    <property type="evidence" value="ECO:0007669"/>
    <property type="project" value="UniProtKB-UniRule"/>
</dbReference>
<evidence type="ECO:0000313" key="10">
    <source>
        <dbReference type="Proteomes" id="UP000075670"/>
    </source>
</evidence>
<dbReference type="PANTHER" id="PTHR33992:SF1">
    <property type="entry name" value="RIBONUCLEASE P PROTEIN COMPONENT"/>
    <property type="match status" value="1"/>
</dbReference>
<evidence type="ECO:0000256" key="3">
    <source>
        <dbReference type="ARBA" id="ARBA00022722"/>
    </source>
</evidence>
<organism evidence="9 10">
    <name type="scientific">Moorella mulderi DSM 14980</name>
    <dbReference type="NCBI Taxonomy" id="1122241"/>
    <lineage>
        <taxon>Bacteria</taxon>
        <taxon>Bacillati</taxon>
        <taxon>Bacillota</taxon>
        <taxon>Clostridia</taxon>
        <taxon>Neomoorellales</taxon>
        <taxon>Neomoorellaceae</taxon>
        <taxon>Neomoorella</taxon>
    </lineage>
</organism>
<dbReference type="PATRIC" id="fig|1122241.3.peg.496"/>
<dbReference type="InterPro" id="IPR020539">
    <property type="entry name" value="RNase_P_CS"/>
</dbReference>
<reference evidence="9 10" key="1">
    <citation type="submission" date="2016-02" db="EMBL/GenBank/DDBJ databases">
        <title>Genome sequence of Moorella mulderi DSM 14980.</title>
        <authorList>
            <person name="Poehlein A."/>
            <person name="Daniel R."/>
        </authorList>
    </citation>
    <scope>NUCLEOTIDE SEQUENCE [LARGE SCALE GENOMIC DNA]</scope>
    <source>
        <strain evidence="9 10">DSM 14980</strain>
    </source>
</reference>
<dbReference type="PROSITE" id="PS00648">
    <property type="entry name" value="RIBONUCLEASE_P"/>
    <property type="match status" value="1"/>
</dbReference>
<keyword evidence="5 7" id="KW-0378">Hydrolase</keyword>
<comment type="catalytic activity">
    <reaction evidence="7">
        <text>Endonucleolytic cleavage of RNA, removing 5'-extranucleotides from tRNA precursor.</text>
        <dbReference type="EC" id="3.1.26.5"/>
    </reaction>
</comment>
<evidence type="ECO:0000256" key="1">
    <source>
        <dbReference type="ARBA" id="ARBA00002663"/>
    </source>
</evidence>
<dbReference type="InterPro" id="IPR000100">
    <property type="entry name" value="RNase_P"/>
</dbReference>
<keyword evidence="6 7" id="KW-0694">RNA-binding</keyword>
<dbReference type="GO" id="GO:0030677">
    <property type="term" value="C:ribonuclease P complex"/>
    <property type="evidence" value="ECO:0007669"/>
    <property type="project" value="TreeGrafter"/>
</dbReference>
<proteinExistence type="inferred from homology"/>
<keyword evidence="10" id="KW-1185">Reference proteome</keyword>
<dbReference type="GO" id="GO:0000049">
    <property type="term" value="F:tRNA binding"/>
    <property type="evidence" value="ECO:0007669"/>
    <property type="project" value="UniProtKB-UniRule"/>
</dbReference>
<gene>
    <name evidence="7 9" type="primary">rnpA</name>
    <name evidence="9" type="ORF">MOMUL_04680</name>
</gene>
<comment type="caution">
    <text evidence="9">The sequence shown here is derived from an EMBL/GenBank/DDBJ whole genome shotgun (WGS) entry which is preliminary data.</text>
</comment>
<keyword evidence="2 7" id="KW-0819">tRNA processing</keyword>
<sequence length="121" mass="14072">MLTAGRRIVKARDFRRVYRQGRKVSGKMLKLYYLPNNYCLTRFGFSISKKVGKAVKRNLLKRRLREICRKHITSFQPGLDVVLVARESAVQSNFNELEQEVLNLGRWGKILVKEESSDQGD</sequence>
<dbReference type="GO" id="GO:0004526">
    <property type="term" value="F:ribonuclease P activity"/>
    <property type="evidence" value="ECO:0007669"/>
    <property type="project" value="UniProtKB-UniRule"/>
</dbReference>
<dbReference type="InterPro" id="IPR014721">
    <property type="entry name" value="Ribsml_uS5_D2-typ_fold_subgr"/>
</dbReference>
<dbReference type="NCBIfam" id="TIGR00188">
    <property type="entry name" value="rnpA"/>
    <property type="match status" value="1"/>
</dbReference>
<dbReference type="Gene3D" id="3.30.230.10">
    <property type="match status" value="1"/>
</dbReference>
<dbReference type="GO" id="GO:0042781">
    <property type="term" value="F:3'-tRNA processing endoribonuclease activity"/>
    <property type="evidence" value="ECO:0007669"/>
    <property type="project" value="TreeGrafter"/>
</dbReference>
<keyword evidence="4 7" id="KW-0255">Endonuclease</keyword>
<evidence type="ECO:0000256" key="6">
    <source>
        <dbReference type="ARBA" id="ARBA00022884"/>
    </source>
</evidence>
<protein>
    <recommendedName>
        <fullName evidence="7 8">Ribonuclease P protein component</fullName>
        <shortName evidence="7">RNase P protein</shortName>
        <shortName evidence="7">RNaseP protein</shortName>
        <ecNumber evidence="7 8">3.1.26.5</ecNumber>
    </recommendedName>
    <alternativeName>
        <fullName evidence="7">Protein C5</fullName>
    </alternativeName>
</protein>
<dbReference type="EC" id="3.1.26.5" evidence="7 8"/>
<dbReference type="EMBL" id="LTBC01000001">
    <property type="protein sequence ID" value="KYH33758.1"/>
    <property type="molecule type" value="Genomic_DNA"/>
</dbReference>
<dbReference type="Proteomes" id="UP000075670">
    <property type="component" value="Unassembled WGS sequence"/>
</dbReference>
<dbReference type="PANTHER" id="PTHR33992">
    <property type="entry name" value="RIBONUCLEASE P PROTEIN COMPONENT"/>
    <property type="match status" value="1"/>
</dbReference>
<comment type="subunit">
    <text evidence="7">Consists of a catalytic RNA component (M1 or rnpB) and a protein subunit.</text>
</comment>
<evidence type="ECO:0000256" key="4">
    <source>
        <dbReference type="ARBA" id="ARBA00022759"/>
    </source>
</evidence>
<dbReference type="SUPFAM" id="SSF54211">
    <property type="entry name" value="Ribosomal protein S5 domain 2-like"/>
    <property type="match status" value="1"/>
</dbReference>
<evidence type="ECO:0000313" key="9">
    <source>
        <dbReference type="EMBL" id="KYH33758.1"/>
    </source>
</evidence>
<name>A0A151B1I2_9FIRM</name>
<keyword evidence="3 7" id="KW-0540">Nuclease</keyword>
<accession>A0A151B1I2</accession>
<evidence type="ECO:0000256" key="7">
    <source>
        <dbReference type="HAMAP-Rule" id="MF_00227"/>
    </source>
</evidence>
<dbReference type="AlphaFoldDB" id="A0A151B1I2"/>
<evidence type="ECO:0000256" key="2">
    <source>
        <dbReference type="ARBA" id="ARBA00022694"/>
    </source>
</evidence>